<evidence type="ECO:0000256" key="4">
    <source>
        <dbReference type="ARBA" id="ARBA00022448"/>
    </source>
</evidence>
<name>A0A1B7T8S5_9ASCO</name>
<dbReference type="InterPro" id="IPR001683">
    <property type="entry name" value="PX_dom"/>
</dbReference>
<comment type="subcellular location">
    <subcellularLocation>
        <location evidence="2">Cytoplasm</location>
    </subcellularLocation>
    <subcellularLocation>
        <location evidence="1">Endomembrane system</location>
        <topology evidence="1">Peripheral membrane protein</topology>
    </subcellularLocation>
</comment>
<dbReference type="PANTHER" id="PTHR45949">
    <property type="entry name" value="SORTING NEXIN-4"/>
    <property type="match status" value="1"/>
</dbReference>
<keyword evidence="4" id="KW-0813">Transport</keyword>
<dbReference type="GO" id="GO:0034727">
    <property type="term" value="P:piecemeal microautophagy of the nucleus"/>
    <property type="evidence" value="ECO:0007669"/>
    <property type="project" value="TreeGrafter"/>
</dbReference>
<dbReference type="AlphaFoldDB" id="A0A1B7T8S5"/>
<feature type="coiled-coil region" evidence="10">
    <location>
        <begin position="340"/>
        <end position="385"/>
    </location>
</feature>
<dbReference type="GO" id="GO:0000422">
    <property type="term" value="P:autophagy of mitochondrion"/>
    <property type="evidence" value="ECO:0007669"/>
    <property type="project" value="TreeGrafter"/>
</dbReference>
<evidence type="ECO:0000313" key="12">
    <source>
        <dbReference type="EMBL" id="OBA25139.1"/>
    </source>
</evidence>
<dbReference type="GO" id="GO:0061709">
    <property type="term" value="P:reticulophagy"/>
    <property type="evidence" value="ECO:0007669"/>
    <property type="project" value="TreeGrafter"/>
</dbReference>
<evidence type="ECO:0000256" key="2">
    <source>
        <dbReference type="ARBA" id="ARBA00004496"/>
    </source>
</evidence>
<keyword evidence="7" id="KW-0472">Membrane</keyword>
<dbReference type="EMBL" id="LXPE01000222">
    <property type="protein sequence ID" value="OBA25139.1"/>
    <property type="molecule type" value="Genomic_DNA"/>
</dbReference>
<evidence type="ECO:0000256" key="7">
    <source>
        <dbReference type="ARBA" id="ARBA00023136"/>
    </source>
</evidence>
<keyword evidence="10" id="KW-0175">Coiled coil</keyword>
<dbReference type="SMART" id="SM00312">
    <property type="entry name" value="PX"/>
    <property type="match status" value="1"/>
</dbReference>
<dbReference type="GO" id="GO:0032456">
    <property type="term" value="P:endocytic recycling"/>
    <property type="evidence" value="ECO:0007669"/>
    <property type="project" value="TreeGrafter"/>
</dbReference>
<evidence type="ECO:0000313" key="13">
    <source>
        <dbReference type="Proteomes" id="UP000092321"/>
    </source>
</evidence>
<evidence type="ECO:0000256" key="9">
    <source>
        <dbReference type="ARBA" id="ARBA00041273"/>
    </source>
</evidence>
<dbReference type="PROSITE" id="PS50195">
    <property type="entry name" value="PX"/>
    <property type="match status" value="1"/>
</dbReference>
<keyword evidence="5" id="KW-0963">Cytoplasm</keyword>
<comment type="caution">
    <text evidence="12">The sequence shown here is derived from an EMBL/GenBank/DDBJ whole genome shotgun (WGS) entry which is preliminary data.</text>
</comment>
<dbReference type="GO" id="GO:0005769">
    <property type="term" value="C:early endosome"/>
    <property type="evidence" value="ECO:0007669"/>
    <property type="project" value="TreeGrafter"/>
</dbReference>
<dbReference type="SUPFAM" id="SSF64268">
    <property type="entry name" value="PX domain"/>
    <property type="match status" value="1"/>
</dbReference>
<dbReference type="Gene3D" id="3.30.1520.10">
    <property type="entry name" value="Phox-like domain"/>
    <property type="match status" value="1"/>
</dbReference>
<protein>
    <recommendedName>
        <fullName evidence="8">Sorting nexin-4</fullName>
    </recommendedName>
    <alternativeName>
        <fullName evidence="9">Autophagy-related protein 24</fullName>
    </alternativeName>
</protein>
<dbReference type="OrthoDB" id="205639at2759"/>
<evidence type="ECO:0000256" key="10">
    <source>
        <dbReference type="SAM" id="Coils"/>
    </source>
</evidence>
<dbReference type="InterPro" id="IPR027267">
    <property type="entry name" value="AH/BAR_dom_sf"/>
</dbReference>
<dbReference type="Pfam" id="PF00787">
    <property type="entry name" value="PX"/>
    <property type="match status" value="1"/>
</dbReference>
<evidence type="ECO:0000256" key="1">
    <source>
        <dbReference type="ARBA" id="ARBA00004184"/>
    </source>
</evidence>
<sequence>MSESNNINTHYKYNIIVSDPQKIKKDDANETFISYSISTRTDNPNYHKDLKHINNDDLFSIDNTIVTRKRYSDFLILNQFLKIDFPLINIPKLPPKNNYSIKKIYNSKTTSNTNYNGIENETGGKEQIVSKKNSNIELDDDFLLKRLYSLELYLNILVTHSSLQDYSLLITFMTNDDEWNVLKNTIQFTKENIHNSSSNTEDEISDYLMNVFKKPSKEFKEIKEIKLKLEKLVYNLNKILKDSIKLNKIQELIIKDFDNLQKFKYNIISQDKQSINNFDNNNTEKEFVEFQNNIKSTKILLSNLWKFDKYENLNNLHNMINYLKQLFDLIKLLDYKQLDLESLQDIINKLQVDKKKYENSNIEKFKKTEIKLQKMETELQDCNEQVVTIFQIILKESENIEMIKDLQLKKLFKELAIKKVEFYSGMSKVWGS</sequence>
<proteinExistence type="inferred from homology"/>
<dbReference type="InterPro" id="IPR036871">
    <property type="entry name" value="PX_dom_sf"/>
</dbReference>
<dbReference type="GO" id="GO:0000407">
    <property type="term" value="C:phagophore assembly site"/>
    <property type="evidence" value="ECO:0007669"/>
    <property type="project" value="TreeGrafter"/>
</dbReference>
<accession>A0A1B7T8S5</accession>
<dbReference type="GO" id="GO:0015031">
    <property type="term" value="P:protein transport"/>
    <property type="evidence" value="ECO:0007669"/>
    <property type="project" value="TreeGrafter"/>
</dbReference>
<evidence type="ECO:0000256" key="6">
    <source>
        <dbReference type="ARBA" id="ARBA00023121"/>
    </source>
</evidence>
<evidence type="ECO:0000256" key="3">
    <source>
        <dbReference type="ARBA" id="ARBA00010883"/>
    </source>
</evidence>
<feature type="domain" description="PX" evidence="11">
    <location>
        <begin position="13"/>
        <end position="180"/>
    </location>
</feature>
<keyword evidence="6" id="KW-0446">Lipid-binding</keyword>
<dbReference type="PANTHER" id="PTHR45949:SF2">
    <property type="entry name" value="SORTING NEXIN-4"/>
    <property type="match status" value="1"/>
</dbReference>
<reference evidence="13" key="1">
    <citation type="journal article" date="2016" name="Proc. Natl. Acad. Sci. U.S.A.">
        <title>Comparative genomics of biotechnologically important yeasts.</title>
        <authorList>
            <person name="Riley R."/>
            <person name="Haridas S."/>
            <person name="Wolfe K.H."/>
            <person name="Lopes M.R."/>
            <person name="Hittinger C.T."/>
            <person name="Goeker M."/>
            <person name="Salamov A.A."/>
            <person name="Wisecaver J.H."/>
            <person name="Long T.M."/>
            <person name="Calvey C.H."/>
            <person name="Aerts A.L."/>
            <person name="Barry K.W."/>
            <person name="Choi C."/>
            <person name="Clum A."/>
            <person name="Coughlan A.Y."/>
            <person name="Deshpande S."/>
            <person name="Douglass A.P."/>
            <person name="Hanson S.J."/>
            <person name="Klenk H.-P."/>
            <person name="LaButti K.M."/>
            <person name="Lapidus A."/>
            <person name="Lindquist E.A."/>
            <person name="Lipzen A.M."/>
            <person name="Meier-Kolthoff J.P."/>
            <person name="Ohm R.A."/>
            <person name="Otillar R.P."/>
            <person name="Pangilinan J.L."/>
            <person name="Peng Y."/>
            <person name="Rokas A."/>
            <person name="Rosa C.A."/>
            <person name="Scheuner C."/>
            <person name="Sibirny A.A."/>
            <person name="Slot J.C."/>
            <person name="Stielow J.B."/>
            <person name="Sun H."/>
            <person name="Kurtzman C.P."/>
            <person name="Blackwell M."/>
            <person name="Grigoriev I.V."/>
            <person name="Jeffries T.W."/>
        </authorList>
    </citation>
    <scope>NUCLEOTIDE SEQUENCE [LARGE SCALE GENOMIC DNA]</scope>
    <source>
        <strain evidence="13">NRRL Y-1626</strain>
    </source>
</reference>
<evidence type="ECO:0000256" key="5">
    <source>
        <dbReference type="ARBA" id="ARBA00022490"/>
    </source>
</evidence>
<comment type="similarity">
    <text evidence="3">Belongs to the sorting nexin family.</text>
</comment>
<dbReference type="GO" id="GO:0032266">
    <property type="term" value="F:phosphatidylinositol-3-phosphate binding"/>
    <property type="evidence" value="ECO:0007669"/>
    <property type="project" value="UniProtKB-ARBA"/>
</dbReference>
<evidence type="ECO:0000256" key="8">
    <source>
        <dbReference type="ARBA" id="ARBA00040748"/>
    </source>
</evidence>
<keyword evidence="13" id="KW-1185">Reference proteome</keyword>
<dbReference type="Proteomes" id="UP000092321">
    <property type="component" value="Unassembled WGS sequence"/>
</dbReference>
<dbReference type="Gene3D" id="1.20.1270.60">
    <property type="entry name" value="Arfaptin homology (AH) domain/BAR domain"/>
    <property type="match status" value="1"/>
</dbReference>
<gene>
    <name evidence="12" type="ORF">HANVADRAFT_54096</name>
</gene>
<evidence type="ECO:0000259" key="11">
    <source>
        <dbReference type="PROSITE" id="PS50195"/>
    </source>
</evidence>
<organism evidence="12 13">
    <name type="scientific">Hanseniaspora valbyensis NRRL Y-1626</name>
    <dbReference type="NCBI Taxonomy" id="766949"/>
    <lineage>
        <taxon>Eukaryota</taxon>
        <taxon>Fungi</taxon>
        <taxon>Dikarya</taxon>
        <taxon>Ascomycota</taxon>
        <taxon>Saccharomycotina</taxon>
        <taxon>Saccharomycetes</taxon>
        <taxon>Saccharomycodales</taxon>
        <taxon>Saccharomycodaceae</taxon>
        <taxon>Hanseniaspora</taxon>
    </lineage>
</organism>